<organism evidence="2 3">
    <name type="scientific">Ambispora leptoticha</name>
    <dbReference type="NCBI Taxonomy" id="144679"/>
    <lineage>
        <taxon>Eukaryota</taxon>
        <taxon>Fungi</taxon>
        <taxon>Fungi incertae sedis</taxon>
        <taxon>Mucoromycota</taxon>
        <taxon>Glomeromycotina</taxon>
        <taxon>Glomeromycetes</taxon>
        <taxon>Archaeosporales</taxon>
        <taxon>Ambisporaceae</taxon>
        <taxon>Ambispora</taxon>
    </lineage>
</organism>
<name>A0A9N9DIZ7_9GLOM</name>
<evidence type="ECO:0000313" key="2">
    <source>
        <dbReference type="EMBL" id="CAG8637458.1"/>
    </source>
</evidence>
<dbReference type="OrthoDB" id="2303332at2759"/>
<proteinExistence type="predicted"/>
<reference evidence="2" key="1">
    <citation type="submission" date="2021-06" db="EMBL/GenBank/DDBJ databases">
        <authorList>
            <person name="Kallberg Y."/>
            <person name="Tangrot J."/>
            <person name="Rosling A."/>
        </authorList>
    </citation>
    <scope>NUCLEOTIDE SEQUENCE</scope>
    <source>
        <strain evidence="2">FL130A</strain>
    </source>
</reference>
<comment type="caution">
    <text evidence="2">The sequence shown here is derived from an EMBL/GenBank/DDBJ whole genome shotgun (WGS) entry which is preliminary data.</text>
</comment>
<protein>
    <submittedName>
        <fullName evidence="2">12143_t:CDS:1</fullName>
    </submittedName>
</protein>
<evidence type="ECO:0000313" key="3">
    <source>
        <dbReference type="Proteomes" id="UP000789508"/>
    </source>
</evidence>
<gene>
    <name evidence="2" type="ORF">ALEPTO_LOCUS9591</name>
</gene>
<keyword evidence="3" id="KW-1185">Reference proteome</keyword>
<feature type="region of interest" description="Disordered" evidence="1">
    <location>
        <begin position="156"/>
        <end position="195"/>
    </location>
</feature>
<accession>A0A9N9DIZ7</accession>
<dbReference type="Proteomes" id="UP000789508">
    <property type="component" value="Unassembled WGS sequence"/>
</dbReference>
<sequence length="584" mass="66664">MNMAPNKFSLHFLPKGMHNYFSSAPFVTCTIIEFLKRLDLEQALTGASQEQIQREYVKHLNSLSRNQVLPQFARDHAKKLKKELFSIEVALFWNSILEREKHCATVKHDFTLLQQVRQKHVSLGQADAARVQQENEKGIDKGLNIREKLEDKKTTLEQQVEESLPSEIDTKDDGNAGNTSNTLKRKLNEDDEEELTQEEFLDTNLIESFKKYQKNIPKTRRILTPAYWGVLDLTQESLKNSGIQNKDIEKLSRDFSNKIGWNTEVIIPTEVRKYFDDNCENIDKNEAVNRLDINMQYMKDKMSKLQKACTEEELKMWTTVPLISSVFTSESIETTWGEIQAIPTNKARNEIKDPFSRTKIGHRVDMKGILVKTTNKFEIIYGEVSGGLGPFGLPASCKKKQYVDKVKLMIMLRDSLNQFFINKRHVNDEYRKELTVYGWLQIGTELKIYAMDWIGSGIYRFGKLDECSLPVDKDDSKILEDAYCILNLLEVVTLLSYECSCNYFSGLEASVDVPAVGQKGAINIGKLKCAFLVKFVASRLGLCSKHASGYYVTQYINRLRNRAHSLEAIPQGSANASAGDLLTV</sequence>
<evidence type="ECO:0000256" key="1">
    <source>
        <dbReference type="SAM" id="MobiDB-lite"/>
    </source>
</evidence>
<dbReference type="EMBL" id="CAJVPS010007727">
    <property type="protein sequence ID" value="CAG8637458.1"/>
    <property type="molecule type" value="Genomic_DNA"/>
</dbReference>
<dbReference type="AlphaFoldDB" id="A0A9N9DIZ7"/>